<gene>
    <name evidence="4" type="ORF">ABW99_19430</name>
</gene>
<feature type="active site" description="Proton acceptor" evidence="1">
    <location>
        <position position="90"/>
    </location>
</feature>
<dbReference type="PATRIC" id="fig|445709.3.peg.4080"/>
<dbReference type="GO" id="GO:0019136">
    <property type="term" value="F:deoxynucleoside kinase activity"/>
    <property type="evidence" value="ECO:0007669"/>
    <property type="project" value="InterPro"/>
</dbReference>
<sequence>MRQTIPARYRYVVIEGPIGAGKTSLARKLAELGGHQIRLEDPASNPFLERFYRDSARFALPAQLAFLLERVDEMRDIAQQEIGGASLIADFLPEKDALFARLTLADDELALYRALSAHIAMPRRTPDLVIYLQASPEALFSRIQKRAIPMELQISDAYLRALCEIYSEFFYHYAAAPVLTIDTEHLNPADNAHDFDLLLERIEHMRGRKEVFVKGTR</sequence>
<dbReference type="PANTHER" id="PTHR10513">
    <property type="entry name" value="DEOXYNUCLEOSIDE KINASE"/>
    <property type="match status" value="1"/>
</dbReference>
<name>A0A0G3ESX6_9BURK</name>
<dbReference type="SUPFAM" id="SSF52540">
    <property type="entry name" value="P-loop containing nucleoside triphosphate hydrolases"/>
    <property type="match status" value="1"/>
</dbReference>
<dbReference type="GO" id="GO:0005737">
    <property type="term" value="C:cytoplasm"/>
    <property type="evidence" value="ECO:0007669"/>
    <property type="project" value="TreeGrafter"/>
</dbReference>
<dbReference type="InterPro" id="IPR031314">
    <property type="entry name" value="DNK_dom"/>
</dbReference>
<dbReference type="KEGG" id="ptx:ABW99_19430"/>
<evidence type="ECO:0000256" key="1">
    <source>
        <dbReference type="PIRSR" id="PIRSR000705-1"/>
    </source>
</evidence>
<feature type="binding site" evidence="2">
    <location>
        <begin position="142"/>
        <end position="146"/>
    </location>
    <ligand>
        <name>ATP</name>
        <dbReference type="ChEBI" id="CHEBI:30616"/>
    </ligand>
</feature>
<feature type="binding site" evidence="2">
    <location>
        <begin position="16"/>
        <end position="24"/>
    </location>
    <ligand>
        <name>ATP</name>
        <dbReference type="ChEBI" id="CHEBI:30616"/>
    </ligand>
</feature>
<evidence type="ECO:0000259" key="3">
    <source>
        <dbReference type="Pfam" id="PF01712"/>
    </source>
</evidence>
<dbReference type="GO" id="GO:0005524">
    <property type="term" value="F:ATP binding"/>
    <property type="evidence" value="ECO:0007669"/>
    <property type="project" value="UniProtKB-KW"/>
</dbReference>
<feature type="domain" description="Deoxynucleoside kinase" evidence="3">
    <location>
        <begin position="13"/>
        <end position="202"/>
    </location>
</feature>
<dbReference type="InterPro" id="IPR027417">
    <property type="entry name" value="P-loop_NTPase"/>
</dbReference>
<dbReference type="STRING" id="445709.ABW99_19430"/>
<evidence type="ECO:0000313" key="4">
    <source>
        <dbReference type="EMBL" id="AKJ70055.1"/>
    </source>
</evidence>
<keyword evidence="2" id="KW-0547">Nucleotide-binding</keyword>
<dbReference type="Proteomes" id="UP000036700">
    <property type="component" value="Chromosome"/>
</dbReference>
<dbReference type="EMBL" id="CP011568">
    <property type="protein sequence ID" value="AKJ70055.1"/>
    <property type="molecule type" value="Genomic_DNA"/>
</dbReference>
<evidence type="ECO:0000256" key="2">
    <source>
        <dbReference type="PIRSR" id="PIRSR000705-3"/>
    </source>
</evidence>
<dbReference type="AlphaFoldDB" id="A0A0G3ESX6"/>
<dbReference type="InterPro" id="IPR050566">
    <property type="entry name" value="Deoxyribonucleoside_kinase"/>
</dbReference>
<keyword evidence="5" id="KW-1185">Reference proteome</keyword>
<proteinExistence type="predicted"/>
<accession>A0A0G3ESX6</accession>
<keyword evidence="2" id="KW-0067">ATP-binding</keyword>
<dbReference type="PANTHER" id="PTHR10513:SF46">
    <property type="entry name" value="DEOXYGUANOSINE KINASE"/>
    <property type="match status" value="1"/>
</dbReference>
<dbReference type="CDD" id="cd01673">
    <property type="entry name" value="dNK"/>
    <property type="match status" value="1"/>
</dbReference>
<dbReference type="RefSeq" id="WP_047215964.1">
    <property type="nucleotide sequence ID" value="NZ_CP011568.3"/>
</dbReference>
<reference evidence="5" key="1">
    <citation type="submission" date="2015-06" db="EMBL/GenBank/DDBJ databases">
        <authorList>
            <person name="Lim Y.L."/>
            <person name="Ee R."/>
            <person name="Yong D."/>
            <person name="How K.Y."/>
            <person name="Yin W.F."/>
            <person name="Chan K.G."/>
        </authorList>
    </citation>
    <scope>NUCLEOTIDE SEQUENCE [LARGE SCALE GENOMIC DNA]</scope>
    <source>
        <strain evidence="5">DSM 25325</strain>
    </source>
</reference>
<dbReference type="Pfam" id="PF01712">
    <property type="entry name" value="dNK"/>
    <property type="match status" value="1"/>
</dbReference>
<protein>
    <submittedName>
        <fullName evidence="4">Deoxyadenosine kinase</fullName>
    </submittedName>
</protein>
<dbReference type="OrthoDB" id="9776634at2"/>
<keyword evidence="4" id="KW-0418">Kinase</keyword>
<evidence type="ECO:0000313" key="5">
    <source>
        <dbReference type="Proteomes" id="UP000036700"/>
    </source>
</evidence>
<organism evidence="4 5">
    <name type="scientific">Pandoraea thiooxydans</name>
    <dbReference type="NCBI Taxonomy" id="445709"/>
    <lineage>
        <taxon>Bacteria</taxon>
        <taxon>Pseudomonadati</taxon>
        <taxon>Pseudomonadota</taxon>
        <taxon>Betaproteobacteria</taxon>
        <taxon>Burkholderiales</taxon>
        <taxon>Burkholderiaceae</taxon>
        <taxon>Pandoraea</taxon>
    </lineage>
</organism>
<keyword evidence="4" id="KW-0808">Transferase</keyword>
<dbReference type="InterPro" id="IPR002624">
    <property type="entry name" value="DCK/DGK"/>
</dbReference>
<dbReference type="Gene3D" id="3.40.50.300">
    <property type="entry name" value="P-loop containing nucleotide triphosphate hydrolases"/>
    <property type="match status" value="1"/>
</dbReference>
<dbReference type="PIRSF" id="PIRSF000705">
    <property type="entry name" value="DNK"/>
    <property type="match status" value="1"/>
</dbReference>